<evidence type="ECO:0000313" key="3">
    <source>
        <dbReference type="Proteomes" id="UP000092124"/>
    </source>
</evidence>
<dbReference type="GO" id="GO:0044458">
    <property type="term" value="P:motile cilium assembly"/>
    <property type="evidence" value="ECO:0007669"/>
    <property type="project" value="TreeGrafter"/>
</dbReference>
<name>A0A1A6HQ90_NEOLE</name>
<dbReference type="Proteomes" id="UP000092124">
    <property type="component" value="Unassembled WGS sequence"/>
</dbReference>
<dbReference type="PANTHER" id="PTHR44499">
    <property type="entry name" value="JOUBERIN"/>
    <property type="match status" value="1"/>
</dbReference>
<dbReference type="STRING" id="56216.A0A1A6HQ90"/>
<feature type="non-terminal residue" evidence="2">
    <location>
        <position position="176"/>
    </location>
</feature>
<dbReference type="PANTHER" id="PTHR44499:SF1">
    <property type="entry name" value="JOUBERIN"/>
    <property type="match status" value="1"/>
</dbReference>
<dbReference type="SUPFAM" id="SSF50978">
    <property type="entry name" value="WD40 repeat-like"/>
    <property type="match status" value="1"/>
</dbReference>
<dbReference type="AlphaFoldDB" id="A0A1A6HQ90"/>
<feature type="non-terminal residue" evidence="2">
    <location>
        <position position="1"/>
    </location>
</feature>
<dbReference type="EMBL" id="LZPO01017738">
    <property type="protein sequence ID" value="OBS79887.1"/>
    <property type="molecule type" value="Genomic_DNA"/>
</dbReference>
<dbReference type="SMART" id="SM00320">
    <property type="entry name" value="WD40"/>
    <property type="match status" value="2"/>
</dbReference>
<accession>A0A1A6HQ90</accession>
<gene>
    <name evidence="2" type="ORF">A6R68_21911</name>
</gene>
<dbReference type="InterPro" id="IPR052803">
    <property type="entry name" value="Cilium-Associated_Jouberin"/>
</dbReference>
<protein>
    <submittedName>
        <fullName evidence="2">Uncharacterized protein</fullName>
    </submittedName>
</protein>
<evidence type="ECO:0000256" key="1">
    <source>
        <dbReference type="PROSITE-ProRule" id="PRU00221"/>
    </source>
</evidence>
<dbReference type="InterPro" id="IPR001680">
    <property type="entry name" value="WD40_rpt"/>
</dbReference>
<dbReference type="OrthoDB" id="2096344at2759"/>
<dbReference type="InterPro" id="IPR015943">
    <property type="entry name" value="WD40/YVTN_repeat-like_dom_sf"/>
</dbReference>
<sequence>VWKNEINSTSTFRVLPHPSFVYTAKFHPATQELVATGCYDSMIRIWKIDMREDVPVLVRQLDVHKSFVNSICFDDEGLSQIVTLAARKFVGAANYREKIHSTLTPCGTFLFSGSEDGIVNKNLSVTSPPPGPPKKPRVKQSFVLTTDEIIHQFGFPQTAYVSIERRSCIHQGDAPP</sequence>
<dbReference type="GO" id="GO:0036064">
    <property type="term" value="C:ciliary basal body"/>
    <property type="evidence" value="ECO:0007669"/>
    <property type="project" value="TreeGrafter"/>
</dbReference>
<reference evidence="2 3" key="1">
    <citation type="submission" date="2016-06" db="EMBL/GenBank/DDBJ databases">
        <title>The Draft Genome Sequence and Annotation of the Desert Woodrat Neotoma lepida.</title>
        <authorList>
            <person name="Campbell M."/>
            <person name="Oakeson K.F."/>
            <person name="Yandell M."/>
            <person name="Halpert J.R."/>
            <person name="Dearing D."/>
        </authorList>
    </citation>
    <scope>NUCLEOTIDE SEQUENCE [LARGE SCALE GENOMIC DNA]</scope>
    <source>
        <strain evidence="2">417</strain>
        <tissue evidence="2">Liver</tissue>
    </source>
</reference>
<keyword evidence="3" id="KW-1185">Reference proteome</keyword>
<proteinExistence type="predicted"/>
<dbReference type="InterPro" id="IPR036322">
    <property type="entry name" value="WD40_repeat_dom_sf"/>
</dbReference>
<dbReference type="PROSITE" id="PS50082">
    <property type="entry name" value="WD_REPEATS_2"/>
    <property type="match status" value="1"/>
</dbReference>
<organism evidence="2 3">
    <name type="scientific">Neotoma lepida</name>
    <name type="common">Desert woodrat</name>
    <dbReference type="NCBI Taxonomy" id="56216"/>
    <lineage>
        <taxon>Eukaryota</taxon>
        <taxon>Metazoa</taxon>
        <taxon>Chordata</taxon>
        <taxon>Craniata</taxon>
        <taxon>Vertebrata</taxon>
        <taxon>Euteleostomi</taxon>
        <taxon>Mammalia</taxon>
        <taxon>Eutheria</taxon>
        <taxon>Euarchontoglires</taxon>
        <taxon>Glires</taxon>
        <taxon>Rodentia</taxon>
        <taxon>Myomorpha</taxon>
        <taxon>Muroidea</taxon>
        <taxon>Cricetidae</taxon>
        <taxon>Neotominae</taxon>
        <taxon>Neotoma</taxon>
    </lineage>
</organism>
<feature type="repeat" description="WD" evidence="1">
    <location>
        <begin position="14"/>
        <end position="56"/>
    </location>
</feature>
<dbReference type="Pfam" id="PF00400">
    <property type="entry name" value="WD40"/>
    <property type="match status" value="1"/>
</dbReference>
<comment type="caution">
    <text evidence="2">The sequence shown here is derived from an EMBL/GenBank/DDBJ whole genome shotgun (WGS) entry which is preliminary data.</text>
</comment>
<dbReference type="Gene3D" id="2.130.10.10">
    <property type="entry name" value="YVTN repeat-like/Quinoprotein amine dehydrogenase"/>
    <property type="match status" value="1"/>
</dbReference>
<evidence type="ECO:0000313" key="2">
    <source>
        <dbReference type="EMBL" id="OBS79887.1"/>
    </source>
</evidence>
<keyword evidence="1" id="KW-0853">WD repeat</keyword>